<proteinExistence type="predicted"/>
<reference evidence="1" key="1">
    <citation type="submission" date="2020-05" db="EMBL/GenBank/DDBJ databases">
        <authorList>
            <person name="Chiriac C."/>
            <person name="Salcher M."/>
            <person name="Ghai R."/>
            <person name="Kavagutti S V."/>
        </authorList>
    </citation>
    <scope>NUCLEOTIDE SEQUENCE</scope>
</reference>
<sequence length="51" mass="5269">MLIPVGTKTRSPGLSVRSIRVHKSAPASPAFAYEGSGISGSSLFINTSFMG</sequence>
<name>A0A6J6FQZ3_9ZZZZ</name>
<organism evidence="1">
    <name type="scientific">freshwater metagenome</name>
    <dbReference type="NCBI Taxonomy" id="449393"/>
    <lineage>
        <taxon>unclassified sequences</taxon>
        <taxon>metagenomes</taxon>
        <taxon>ecological metagenomes</taxon>
    </lineage>
</organism>
<gene>
    <name evidence="1" type="ORF">UFOPK1776_00526</name>
</gene>
<protein>
    <submittedName>
        <fullName evidence="1">Unannotated protein</fullName>
    </submittedName>
</protein>
<dbReference type="AlphaFoldDB" id="A0A6J6FQZ3"/>
<evidence type="ECO:0000313" key="1">
    <source>
        <dbReference type="EMBL" id="CAB4589363.1"/>
    </source>
</evidence>
<dbReference type="EMBL" id="CAEZUC010000065">
    <property type="protein sequence ID" value="CAB4589363.1"/>
    <property type="molecule type" value="Genomic_DNA"/>
</dbReference>
<accession>A0A6J6FQZ3</accession>